<reference evidence="1 2" key="1">
    <citation type="journal article" date="2020" name="Genes (Basel)">
        <title>Genomic Comparison of Insect Gut Symbionts from Divergent Burkholderia Subclades.</title>
        <authorList>
            <person name="Takeshita K."/>
            <person name="Kikuchi Y."/>
        </authorList>
    </citation>
    <scope>NUCLEOTIDE SEQUENCE [LARGE SCALE GENOMIC DNA]</scope>
    <source>
        <strain evidence="1 2">PGU16</strain>
    </source>
</reference>
<dbReference type="RefSeq" id="WP_180724234.1">
    <property type="nucleotide sequence ID" value="NZ_AP023175.1"/>
</dbReference>
<proteinExistence type="predicted"/>
<sequence>MSNWMRGRAASNAMLEAQCDDTNREFYQQLSIRPTNRFDAVFATRLVDKPPAIAAGGIPTFSADFRRPLP</sequence>
<keyword evidence="2" id="KW-1185">Reference proteome</keyword>
<accession>A0A7I8BQQ9</accession>
<gene>
    <name evidence="1" type="ORF">PPGU16_36950</name>
</gene>
<protein>
    <submittedName>
        <fullName evidence="1">Uncharacterized protein</fullName>
    </submittedName>
</protein>
<name>A0A7I8BQQ9_9BURK</name>
<organism evidence="1 2">
    <name type="scientific">Paraburkholderia largidicola</name>
    <dbReference type="NCBI Taxonomy" id="3014751"/>
    <lineage>
        <taxon>Bacteria</taxon>
        <taxon>Pseudomonadati</taxon>
        <taxon>Pseudomonadota</taxon>
        <taxon>Betaproteobacteria</taxon>
        <taxon>Burkholderiales</taxon>
        <taxon>Burkholderiaceae</taxon>
        <taxon>Paraburkholderia</taxon>
    </lineage>
</organism>
<dbReference type="KEGG" id="plad:PPGU16_36950"/>
<dbReference type="Proteomes" id="UP000510888">
    <property type="component" value="Chromosome 2"/>
</dbReference>
<dbReference type="AlphaFoldDB" id="A0A7I8BQQ9"/>
<dbReference type="EMBL" id="AP023175">
    <property type="protein sequence ID" value="BCF90628.1"/>
    <property type="molecule type" value="Genomic_DNA"/>
</dbReference>
<evidence type="ECO:0000313" key="1">
    <source>
        <dbReference type="EMBL" id="BCF90628.1"/>
    </source>
</evidence>
<evidence type="ECO:0000313" key="2">
    <source>
        <dbReference type="Proteomes" id="UP000510888"/>
    </source>
</evidence>